<name>A0A6G1G9S9_9PEZI</name>
<gene>
    <name evidence="1 3" type="ORF">P152DRAFT_229759</name>
</gene>
<keyword evidence="2" id="KW-1185">Reference proteome</keyword>
<protein>
    <submittedName>
        <fullName evidence="1 3">Uncharacterized protein</fullName>
    </submittedName>
</protein>
<evidence type="ECO:0000313" key="2">
    <source>
        <dbReference type="Proteomes" id="UP000504638"/>
    </source>
</evidence>
<dbReference type="OrthoDB" id="5132647at2759"/>
<proteinExistence type="predicted"/>
<dbReference type="AlphaFoldDB" id="A0A6G1G9S9"/>
<reference evidence="1 3" key="1">
    <citation type="submission" date="2020-01" db="EMBL/GenBank/DDBJ databases">
        <authorList>
            <consortium name="DOE Joint Genome Institute"/>
            <person name="Haridas S."/>
            <person name="Albert R."/>
            <person name="Binder M."/>
            <person name="Bloem J."/>
            <person name="Labutti K."/>
            <person name="Salamov A."/>
            <person name="Andreopoulos B."/>
            <person name="Baker S.E."/>
            <person name="Barry K."/>
            <person name="Bills G."/>
            <person name="Bluhm B.H."/>
            <person name="Cannon C."/>
            <person name="Castanera R."/>
            <person name="Culley D.E."/>
            <person name="Daum C."/>
            <person name="Ezra D."/>
            <person name="Gonzalez J.B."/>
            <person name="Henrissat B."/>
            <person name="Kuo A."/>
            <person name="Liang C."/>
            <person name="Lipzen A."/>
            <person name="Lutzoni F."/>
            <person name="Magnuson J."/>
            <person name="Mondo S."/>
            <person name="Nolan M."/>
            <person name="Ohm R."/>
            <person name="Pangilinan J."/>
            <person name="Park H.-J."/>
            <person name="Ramirez L."/>
            <person name="Alfaro M."/>
            <person name="Sun H."/>
            <person name="Tritt A."/>
            <person name="Yoshinaga Y."/>
            <person name="Zwiers L.-H."/>
            <person name="Turgeon B.G."/>
            <person name="Goodwin S.B."/>
            <person name="Spatafora J.W."/>
            <person name="Crous P.W."/>
            <person name="Grigoriev I.V."/>
        </authorList>
    </citation>
    <scope>NUCLEOTIDE SEQUENCE</scope>
    <source>
        <strain evidence="1 3">CBS 781.70</strain>
    </source>
</reference>
<reference evidence="3" key="3">
    <citation type="submission" date="2025-04" db="UniProtKB">
        <authorList>
            <consortium name="RefSeq"/>
        </authorList>
    </citation>
    <scope>IDENTIFICATION</scope>
    <source>
        <strain evidence="3">CBS 781.70</strain>
    </source>
</reference>
<dbReference type="RefSeq" id="XP_033536327.1">
    <property type="nucleotide sequence ID" value="XM_033674551.1"/>
</dbReference>
<accession>A0A6G1G9S9</accession>
<evidence type="ECO:0000313" key="3">
    <source>
        <dbReference type="RefSeq" id="XP_033536327.1"/>
    </source>
</evidence>
<dbReference type="Proteomes" id="UP000504638">
    <property type="component" value="Unplaced"/>
</dbReference>
<organism evidence="1">
    <name type="scientific">Eremomyces bilateralis CBS 781.70</name>
    <dbReference type="NCBI Taxonomy" id="1392243"/>
    <lineage>
        <taxon>Eukaryota</taxon>
        <taxon>Fungi</taxon>
        <taxon>Dikarya</taxon>
        <taxon>Ascomycota</taxon>
        <taxon>Pezizomycotina</taxon>
        <taxon>Dothideomycetes</taxon>
        <taxon>Dothideomycetes incertae sedis</taxon>
        <taxon>Eremomycetales</taxon>
        <taxon>Eremomycetaceae</taxon>
        <taxon>Eremomyces</taxon>
    </lineage>
</organism>
<dbReference type="GeneID" id="54415121"/>
<reference evidence="3" key="2">
    <citation type="submission" date="2020-04" db="EMBL/GenBank/DDBJ databases">
        <authorList>
            <consortium name="NCBI Genome Project"/>
        </authorList>
    </citation>
    <scope>NUCLEOTIDE SEQUENCE</scope>
    <source>
        <strain evidence="3">CBS 781.70</strain>
    </source>
</reference>
<dbReference type="EMBL" id="ML975152">
    <property type="protein sequence ID" value="KAF1814696.1"/>
    <property type="molecule type" value="Genomic_DNA"/>
</dbReference>
<evidence type="ECO:0000313" key="1">
    <source>
        <dbReference type="EMBL" id="KAF1814696.1"/>
    </source>
</evidence>
<sequence>MCNRYYRQYRCGHRAYAQPEYCPDATFNRASGRWTMCGNRRSTTAVADENLCSKPECYLEDLKLYGWTCCRCDETGNRMDGCLGPPGGPMSACQHWVCRGCRYTR</sequence>